<dbReference type="GO" id="GO:0016491">
    <property type="term" value="F:oxidoreductase activity"/>
    <property type="evidence" value="ECO:0007669"/>
    <property type="project" value="InterPro"/>
</dbReference>
<keyword evidence="1" id="KW-0285">Flavoprotein</keyword>
<dbReference type="InterPro" id="IPR029039">
    <property type="entry name" value="Flavoprotein-like_sf"/>
</dbReference>
<dbReference type="InterPro" id="IPR051796">
    <property type="entry name" value="ISF_SsuE-like"/>
</dbReference>
<dbReference type="PANTHER" id="PTHR43278:SF2">
    <property type="entry name" value="IRON-SULFUR FLAVOPROTEIN"/>
    <property type="match status" value="1"/>
</dbReference>
<dbReference type="RefSeq" id="WP_072908817.1">
    <property type="nucleotide sequence ID" value="NZ_FQZT01000007.1"/>
</dbReference>
<evidence type="ECO:0000259" key="3">
    <source>
        <dbReference type="Pfam" id="PF03358"/>
    </source>
</evidence>
<feature type="domain" description="NADPH-dependent FMN reductase-like" evidence="3">
    <location>
        <begin position="1"/>
        <end position="117"/>
    </location>
</feature>
<keyword evidence="5" id="KW-1185">Reference proteome</keyword>
<keyword evidence="2" id="KW-0288">FMN</keyword>
<evidence type="ECO:0000313" key="4">
    <source>
        <dbReference type="EMBL" id="SHJ37866.1"/>
    </source>
</evidence>
<dbReference type="InterPro" id="IPR005025">
    <property type="entry name" value="FMN_Rdtase-like_dom"/>
</dbReference>
<reference evidence="4 5" key="1">
    <citation type="submission" date="2016-11" db="EMBL/GenBank/DDBJ databases">
        <authorList>
            <person name="Jaros S."/>
            <person name="Januszkiewicz K."/>
            <person name="Wedrychowicz H."/>
        </authorList>
    </citation>
    <scope>NUCLEOTIDE SEQUENCE [LARGE SCALE GENOMIC DNA]</scope>
    <source>
        <strain evidence="4 5">DSM 5091</strain>
    </source>
</reference>
<dbReference type="PANTHER" id="PTHR43278">
    <property type="entry name" value="NAD(P)H-DEPENDENT FMN-CONTAINING OXIDOREDUCTASE YWQN-RELATED"/>
    <property type="match status" value="1"/>
</dbReference>
<name>A0A1M6ITU0_MALRU</name>
<evidence type="ECO:0000256" key="1">
    <source>
        <dbReference type="ARBA" id="ARBA00022630"/>
    </source>
</evidence>
<protein>
    <submittedName>
        <fullName evidence="4">NADPH-dependent FMN reductase</fullName>
    </submittedName>
</protein>
<dbReference type="EMBL" id="FQZT01000007">
    <property type="protein sequence ID" value="SHJ37866.1"/>
    <property type="molecule type" value="Genomic_DNA"/>
</dbReference>
<evidence type="ECO:0000313" key="5">
    <source>
        <dbReference type="Proteomes" id="UP000184171"/>
    </source>
</evidence>
<organism evidence="4 5">
    <name type="scientific">Malonomonas rubra DSM 5091</name>
    <dbReference type="NCBI Taxonomy" id="1122189"/>
    <lineage>
        <taxon>Bacteria</taxon>
        <taxon>Pseudomonadati</taxon>
        <taxon>Thermodesulfobacteriota</taxon>
        <taxon>Desulfuromonadia</taxon>
        <taxon>Desulfuromonadales</taxon>
        <taxon>Geopsychrobacteraceae</taxon>
        <taxon>Malonomonas</taxon>
    </lineage>
</organism>
<dbReference type="SUPFAM" id="SSF52218">
    <property type="entry name" value="Flavoproteins"/>
    <property type="match status" value="1"/>
</dbReference>
<dbReference type="STRING" id="1122189.SAMN02745165_02242"/>
<proteinExistence type="predicted"/>
<dbReference type="Gene3D" id="3.40.50.360">
    <property type="match status" value="1"/>
</dbReference>
<sequence>MKIIALNGSRRKKGNTRILLETILKPAATAGIETEQIFLGDYRIEACTGCEGCSKSWDCVIKDDFAEIIAKLDHADGIVFGSPTYWYTVTSDMKRFLDRCYSLIQFPKTRQQWIGKYQNSGKVCVTAAVCEQHEEAMMGTTLTLLSDFSRDIGLELLDSVAALRCFEAGSIKQESAVLQQAELAGNKLARQKS</sequence>
<dbReference type="Pfam" id="PF03358">
    <property type="entry name" value="FMN_red"/>
    <property type="match status" value="1"/>
</dbReference>
<evidence type="ECO:0000256" key="2">
    <source>
        <dbReference type="ARBA" id="ARBA00022643"/>
    </source>
</evidence>
<gene>
    <name evidence="4" type="ORF">SAMN02745165_02242</name>
</gene>
<dbReference type="AlphaFoldDB" id="A0A1M6ITU0"/>
<dbReference type="Proteomes" id="UP000184171">
    <property type="component" value="Unassembled WGS sequence"/>
</dbReference>
<dbReference type="OrthoDB" id="9790975at2"/>
<accession>A0A1M6ITU0</accession>